<evidence type="ECO:0000313" key="2">
    <source>
        <dbReference type="EMBL" id="CCH46300.1"/>
    </source>
</evidence>
<dbReference type="GO" id="GO:0043332">
    <property type="term" value="C:mating projection tip"/>
    <property type="evidence" value="ECO:0007669"/>
    <property type="project" value="TreeGrafter"/>
</dbReference>
<dbReference type="Proteomes" id="UP000009328">
    <property type="component" value="Unassembled WGS sequence"/>
</dbReference>
<dbReference type="InterPro" id="IPR016509">
    <property type="entry name" value="Fig1"/>
</dbReference>
<feature type="transmembrane region" description="Helical" evidence="1">
    <location>
        <begin position="155"/>
        <end position="174"/>
    </location>
</feature>
<feature type="transmembrane region" description="Helical" evidence="1">
    <location>
        <begin position="122"/>
        <end position="143"/>
    </location>
</feature>
<dbReference type="InterPro" id="IPR033481">
    <property type="entry name" value="Dni1/Fig1"/>
</dbReference>
<organism evidence="2 3">
    <name type="scientific">Wickerhamomyces ciferrii (strain ATCC 14091 / BCRC 22168 / CBS 111 / JCM 3599 / NBRC 0793 / NRRL Y-1031 F-60-10)</name>
    <name type="common">Yeast</name>
    <name type="synonym">Pichia ciferrii</name>
    <dbReference type="NCBI Taxonomy" id="1206466"/>
    <lineage>
        <taxon>Eukaryota</taxon>
        <taxon>Fungi</taxon>
        <taxon>Dikarya</taxon>
        <taxon>Ascomycota</taxon>
        <taxon>Saccharomycotina</taxon>
        <taxon>Saccharomycetes</taxon>
        <taxon>Phaffomycetales</taxon>
        <taxon>Wickerhamomycetaceae</taxon>
        <taxon>Wickerhamomyces</taxon>
    </lineage>
</organism>
<comment type="caution">
    <text evidence="2">The sequence shown here is derived from an EMBL/GenBank/DDBJ whole genome shotgun (WGS) entry which is preliminary data.</text>
</comment>
<dbReference type="Pfam" id="PF12351">
    <property type="entry name" value="Fig1"/>
    <property type="match status" value="1"/>
</dbReference>
<keyword evidence="1" id="KW-0812">Transmembrane</keyword>
<keyword evidence="1" id="KW-0472">Membrane</keyword>
<dbReference type="FunCoup" id="K0KM39">
    <property type="interactions" value="27"/>
</dbReference>
<dbReference type="GO" id="GO:0000747">
    <property type="term" value="P:conjugation with cellular fusion"/>
    <property type="evidence" value="ECO:0007669"/>
    <property type="project" value="TreeGrafter"/>
</dbReference>
<evidence type="ECO:0000313" key="3">
    <source>
        <dbReference type="Proteomes" id="UP000009328"/>
    </source>
</evidence>
<dbReference type="PANTHER" id="PTHR28092">
    <property type="entry name" value="FACTOR-INDUCED GENE 1 PROTEIN"/>
    <property type="match status" value="1"/>
</dbReference>
<name>K0KM39_WICCF</name>
<evidence type="ECO:0000256" key="1">
    <source>
        <dbReference type="SAM" id="Phobius"/>
    </source>
</evidence>
<feature type="transmembrane region" description="Helical" evidence="1">
    <location>
        <begin position="203"/>
        <end position="224"/>
    </location>
</feature>
<dbReference type="AlphaFoldDB" id="K0KM39"/>
<dbReference type="eggNOG" id="ENOG502QUDU">
    <property type="taxonomic scope" value="Eukaryota"/>
</dbReference>
<sequence length="238" mass="26499">MILTTVWFALKRMPRSTTQSSTYSSIYLIKYQFNKSSSLYPLIKSNYAKKNLTDYESLKVTSGYMGICVHLKDDITCTSKSNVSQFGQTSIPLYTSSSNSSSTDIDLVRLGSEFSNEINHPYVLIATIILTLILFLTLLYITVPGLPMKTIVNKINLVLAPAITLLWGLGSMWAHVAQHAGKNLVQSASMDIVMAHVGRKAAAMTWTPFSFFLIITIGIVALHLRDLKRQIEEVDPKV</sequence>
<dbReference type="PANTHER" id="PTHR28092:SF1">
    <property type="entry name" value="FACTOR-INDUCED GENE 1 PROTEIN"/>
    <property type="match status" value="1"/>
</dbReference>
<proteinExistence type="predicted"/>
<accession>K0KM39</accession>
<reference evidence="2 3" key="1">
    <citation type="journal article" date="2012" name="Eukaryot. Cell">
        <title>Draft genome sequence of Wickerhamomyces ciferrii NRRL Y-1031 F-60-10.</title>
        <authorList>
            <person name="Schneider J."/>
            <person name="Andrea H."/>
            <person name="Blom J."/>
            <person name="Jaenicke S."/>
            <person name="Ruckert C."/>
            <person name="Schorsch C."/>
            <person name="Szczepanowski R."/>
            <person name="Farwick M."/>
            <person name="Goesmann A."/>
            <person name="Puhler A."/>
            <person name="Schaffer S."/>
            <person name="Tauch A."/>
            <person name="Kohler T."/>
            <person name="Brinkrolf K."/>
        </authorList>
    </citation>
    <scope>NUCLEOTIDE SEQUENCE [LARGE SCALE GENOMIC DNA]</scope>
    <source>
        <strain evidence="3">ATCC 14091 / BCRC 22168 / CBS 111 / JCM 3599 / NBRC 0793 / NRRL Y-1031 F-60-10</strain>
    </source>
</reference>
<dbReference type="PIRSF" id="PIRSF007138">
    <property type="entry name" value="FIG1"/>
    <property type="match status" value="1"/>
</dbReference>
<dbReference type="InParanoid" id="K0KM39"/>
<dbReference type="GO" id="GO:0016020">
    <property type="term" value="C:membrane"/>
    <property type="evidence" value="ECO:0007669"/>
    <property type="project" value="InterPro"/>
</dbReference>
<protein>
    <submittedName>
        <fullName evidence="2">Factor-induced protein</fullName>
    </submittedName>
</protein>
<dbReference type="HOGENOM" id="CLU_075335_1_1_1"/>
<gene>
    <name evidence="2" type="ORF">BN7_5892</name>
</gene>
<keyword evidence="3" id="KW-1185">Reference proteome</keyword>
<keyword evidence="1" id="KW-1133">Transmembrane helix</keyword>
<dbReference type="EMBL" id="CAIF01000238">
    <property type="protein sequence ID" value="CCH46300.1"/>
    <property type="molecule type" value="Genomic_DNA"/>
</dbReference>